<sequence length="51" mass="6051">MYKKDTVYEDLRISISFNDVAEPCLSTEIDNVISLEVEPFLRDFEKVRERP</sequence>
<dbReference type="Proteomes" id="UP000683925">
    <property type="component" value="Unassembled WGS sequence"/>
</dbReference>
<gene>
    <name evidence="1" type="ORF">POCTA_138.1.T0750004</name>
</gene>
<evidence type="ECO:0000313" key="1">
    <source>
        <dbReference type="EMBL" id="CAD8180391.1"/>
    </source>
</evidence>
<proteinExistence type="predicted"/>
<evidence type="ECO:0000313" key="2">
    <source>
        <dbReference type="Proteomes" id="UP000683925"/>
    </source>
</evidence>
<comment type="caution">
    <text evidence="1">The sequence shown here is derived from an EMBL/GenBank/DDBJ whole genome shotgun (WGS) entry which is preliminary data.</text>
</comment>
<dbReference type="EMBL" id="CAJJDP010000074">
    <property type="protein sequence ID" value="CAD8180391.1"/>
    <property type="molecule type" value="Genomic_DNA"/>
</dbReference>
<name>A0A8S1VU86_PAROT</name>
<reference evidence="1" key="1">
    <citation type="submission" date="2021-01" db="EMBL/GenBank/DDBJ databases">
        <authorList>
            <consortium name="Genoscope - CEA"/>
            <person name="William W."/>
        </authorList>
    </citation>
    <scope>NUCLEOTIDE SEQUENCE</scope>
</reference>
<keyword evidence="2" id="KW-1185">Reference proteome</keyword>
<accession>A0A8S1VU86</accession>
<organism evidence="1 2">
    <name type="scientific">Paramecium octaurelia</name>
    <dbReference type="NCBI Taxonomy" id="43137"/>
    <lineage>
        <taxon>Eukaryota</taxon>
        <taxon>Sar</taxon>
        <taxon>Alveolata</taxon>
        <taxon>Ciliophora</taxon>
        <taxon>Intramacronucleata</taxon>
        <taxon>Oligohymenophorea</taxon>
        <taxon>Peniculida</taxon>
        <taxon>Parameciidae</taxon>
        <taxon>Paramecium</taxon>
    </lineage>
</organism>
<dbReference type="AlphaFoldDB" id="A0A8S1VU86"/>
<protein>
    <submittedName>
        <fullName evidence="1">Uncharacterized protein</fullName>
    </submittedName>
</protein>